<accession>A0A1R0KXV6</accession>
<dbReference type="InterPro" id="IPR017517">
    <property type="entry name" value="Maleyloyr_isom"/>
</dbReference>
<dbReference type="SUPFAM" id="SSF109854">
    <property type="entry name" value="DinB/YfiT-like putative metalloenzymes"/>
    <property type="match status" value="1"/>
</dbReference>
<dbReference type="Proteomes" id="UP000187486">
    <property type="component" value="Unassembled WGS sequence"/>
</dbReference>
<feature type="domain" description="Mycothiol-dependent maleylpyruvate isomerase metal-binding" evidence="1">
    <location>
        <begin position="12"/>
        <end position="124"/>
    </location>
</feature>
<organism evidence="2 3">
    <name type="scientific">Amycolatopsis coloradensis</name>
    <dbReference type="NCBI Taxonomy" id="76021"/>
    <lineage>
        <taxon>Bacteria</taxon>
        <taxon>Bacillati</taxon>
        <taxon>Actinomycetota</taxon>
        <taxon>Actinomycetes</taxon>
        <taxon>Pseudonocardiales</taxon>
        <taxon>Pseudonocardiaceae</taxon>
        <taxon>Amycolatopsis</taxon>
    </lineage>
</organism>
<dbReference type="EMBL" id="MQUQ01000005">
    <property type="protein sequence ID" value="OLZ53821.1"/>
    <property type="molecule type" value="Genomic_DNA"/>
</dbReference>
<dbReference type="Pfam" id="PF11716">
    <property type="entry name" value="MDMPI_N"/>
    <property type="match status" value="1"/>
</dbReference>
<dbReference type="RefSeq" id="WP_076160244.1">
    <property type="nucleotide sequence ID" value="NZ_JBEZVB010000001.1"/>
</dbReference>
<dbReference type="NCBIfam" id="TIGR03083">
    <property type="entry name" value="maleylpyruvate isomerase family mycothiol-dependent enzyme"/>
    <property type="match status" value="1"/>
</dbReference>
<keyword evidence="3" id="KW-1185">Reference proteome</keyword>
<protein>
    <submittedName>
        <fullName evidence="2">TIGR03086 family protein</fullName>
    </submittedName>
</protein>
<dbReference type="AlphaFoldDB" id="A0A1R0KXV6"/>
<dbReference type="InterPro" id="IPR017520">
    <property type="entry name" value="CHP03086"/>
</dbReference>
<dbReference type="STRING" id="76021.BS329_12195"/>
<evidence type="ECO:0000313" key="2">
    <source>
        <dbReference type="EMBL" id="OLZ53821.1"/>
    </source>
</evidence>
<gene>
    <name evidence="2" type="ORF">BS329_12195</name>
</gene>
<dbReference type="GO" id="GO:0046872">
    <property type="term" value="F:metal ion binding"/>
    <property type="evidence" value="ECO:0007669"/>
    <property type="project" value="InterPro"/>
</dbReference>
<dbReference type="InterPro" id="IPR024344">
    <property type="entry name" value="MDMPI_metal-binding"/>
</dbReference>
<dbReference type="Gene3D" id="1.20.120.450">
    <property type="entry name" value="dinb family like domain"/>
    <property type="match status" value="1"/>
</dbReference>
<reference evidence="2 3" key="1">
    <citation type="submission" date="2016-01" db="EMBL/GenBank/DDBJ databases">
        <title>Amycolatopsis coloradensis genome sequencing and assembly.</title>
        <authorList>
            <person name="Mayilraj S."/>
        </authorList>
    </citation>
    <scope>NUCLEOTIDE SEQUENCE [LARGE SCALE GENOMIC DNA]</scope>
    <source>
        <strain evidence="2 3">DSM 44225</strain>
    </source>
</reference>
<dbReference type="OrthoDB" id="5185819at2"/>
<proteinExistence type="predicted"/>
<evidence type="ECO:0000313" key="3">
    <source>
        <dbReference type="Proteomes" id="UP000187486"/>
    </source>
</evidence>
<evidence type="ECO:0000259" key="1">
    <source>
        <dbReference type="Pfam" id="PF11716"/>
    </source>
</evidence>
<name>A0A1R0KXV6_9PSEU</name>
<sequence length="191" mass="20698">MNAIADRYRVRADAFEGKVAAVEAGQWENRSPCEEWNARDVVGHIVDMHGAMLRPLGRELGPAPALLADPLGAFRSARADVEAVLADPVLAATEHETPMGRVTAEQHIDRVVSADMVVHGWDLARATGQDDTIDPEEVARMWPGAQAIPEEMRTPGAFGPDIVVFGPEVKVPDDASLQDRLLGLMGRDPSY</sequence>
<dbReference type="NCBIfam" id="TIGR03086">
    <property type="entry name" value="TIGR03086 family metal-binding protein"/>
    <property type="match status" value="1"/>
</dbReference>
<dbReference type="InterPro" id="IPR034660">
    <property type="entry name" value="DinB/YfiT-like"/>
</dbReference>
<comment type="caution">
    <text evidence="2">The sequence shown here is derived from an EMBL/GenBank/DDBJ whole genome shotgun (WGS) entry which is preliminary data.</text>
</comment>